<dbReference type="SMART" id="SM00409">
    <property type="entry name" value="IG"/>
    <property type="match status" value="16"/>
</dbReference>
<dbReference type="InterPro" id="IPR003598">
    <property type="entry name" value="Ig_sub2"/>
</dbReference>
<dbReference type="GO" id="GO:0075512">
    <property type="term" value="P:clathrin-dependent endocytosis of virus by host cell"/>
    <property type="evidence" value="ECO:0007669"/>
    <property type="project" value="TreeGrafter"/>
</dbReference>
<proteinExistence type="predicted"/>
<feature type="domain" description="Ig-like" evidence="7">
    <location>
        <begin position="496"/>
        <end position="579"/>
    </location>
</feature>
<feature type="domain" description="Ig-like" evidence="7">
    <location>
        <begin position="230"/>
        <end position="313"/>
    </location>
</feature>
<dbReference type="InterPro" id="IPR007110">
    <property type="entry name" value="Ig-like_dom"/>
</dbReference>
<evidence type="ECO:0000259" key="7">
    <source>
        <dbReference type="PROSITE" id="PS50835"/>
    </source>
</evidence>
<dbReference type="Ensembl" id="ENSAOWT00000016281.1">
    <property type="protein sequence ID" value="ENSAOWP00000014347.1"/>
    <property type="gene ID" value="ENSAOWG00000009647.1"/>
</dbReference>
<keyword evidence="2" id="KW-0812">Transmembrane</keyword>
<feature type="domain" description="Ig-like" evidence="7">
    <location>
        <begin position="1138"/>
        <end position="1229"/>
    </location>
</feature>
<keyword evidence="5" id="KW-1015">Disulfide bond</keyword>
<feature type="region of interest" description="Disordered" evidence="6">
    <location>
        <begin position="1421"/>
        <end position="1442"/>
    </location>
</feature>
<comment type="subcellular location">
    <subcellularLocation>
        <location evidence="1">Membrane</location>
        <topology evidence="1">Single-pass membrane protein</topology>
    </subcellularLocation>
</comment>
<feature type="domain" description="Ig-like" evidence="7">
    <location>
        <begin position="317"/>
        <end position="398"/>
    </location>
</feature>
<keyword evidence="9" id="KW-1185">Reference proteome</keyword>
<reference evidence="8" key="1">
    <citation type="submission" date="2025-08" db="UniProtKB">
        <authorList>
            <consortium name="Ensembl"/>
        </authorList>
    </citation>
    <scope>IDENTIFICATION</scope>
</reference>
<dbReference type="GO" id="GO:0005769">
    <property type="term" value="C:early endosome"/>
    <property type="evidence" value="ECO:0007669"/>
    <property type="project" value="TreeGrafter"/>
</dbReference>
<dbReference type="GO" id="GO:0005770">
    <property type="term" value="C:late endosome"/>
    <property type="evidence" value="ECO:0007669"/>
    <property type="project" value="TreeGrafter"/>
</dbReference>
<evidence type="ECO:0000256" key="3">
    <source>
        <dbReference type="ARBA" id="ARBA00022989"/>
    </source>
</evidence>
<dbReference type="PANTHER" id="PTHR47243">
    <property type="entry name" value="SIALOADHESIN"/>
    <property type="match status" value="1"/>
</dbReference>
<dbReference type="Pfam" id="PF07679">
    <property type="entry name" value="I-set"/>
    <property type="match status" value="1"/>
</dbReference>
<dbReference type="InterPro" id="IPR013098">
    <property type="entry name" value="Ig_I-set"/>
</dbReference>
<dbReference type="PROSITE" id="PS50835">
    <property type="entry name" value="IG_LIKE"/>
    <property type="match status" value="12"/>
</dbReference>
<dbReference type="InterPro" id="IPR013106">
    <property type="entry name" value="Ig_V-set"/>
</dbReference>
<dbReference type="InterPro" id="IPR013162">
    <property type="entry name" value="CD80_C2-set"/>
</dbReference>
<dbReference type="GO" id="GO:0046790">
    <property type="term" value="F:virion binding"/>
    <property type="evidence" value="ECO:0007669"/>
    <property type="project" value="TreeGrafter"/>
</dbReference>
<dbReference type="GO" id="GO:0005886">
    <property type="term" value="C:plasma membrane"/>
    <property type="evidence" value="ECO:0007669"/>
    <property type="project" value="TreeGrafter"/>
</dbReference>
<evidence type="ECO:0000256" key="5">
    <source>
        <dbReference type="ARBA" id="ARBA00023157"/>
    </source>
</evidence>
<sequence>RDFVLQVLGSWGVTYPEALQGLTGSCVVIPCTFSYPSSVSASAGIVAIWYKDFDGQKTVVYHSAAQDEVDGRFRSRTRLLGDPAEHNCTLLLREVTTEDSGTYRFRFEIVNGDRWSAARDVMLMVSGEYDPERPTTAANEEISEGAVSTFRCSTPYVCPFGSVALRWRGYNAQVSAVSTSVQLDTGGVYLRQTLNTTFSWKDHSKKLLCEVSLGSKKATGEVILRVRYVPKDIKVSLNPSTQNIRVGDTASFTCTVNSSYPPVTAYRWYKDGAAVASEQVLTLQHVRREDYGQYHCEAENSVGSGAAPAVTLYVFSAEISVSPAAEVREGTTAALSCDVPGRENQDLNYTWYKNSVWLKEGSAHSLVFHDVAVGDTGYYSCKVQNDLGSVTSQAVSLSVTYSPRTPTIALFQETQDGKLAIVHCTVDSHPPATMALYHDGNLVATTNSHAAPNQRLSITTSRNSLRLEIRAVVSTDSGEYRCTASNAYGNATAARPFTARTAWVLIRPSAEVREGDAVTLTCQAAQPADTYTWYKNGRRLEESSEAALLFPSIRGRDAGTFHCRAWSSSGGSDTSAAVPLRVLFPPRLPVMSSFLETQGGHLGIIQCTVDSDPEAQLTLLRGEEAIACTGDCHAATNPRVHATPSYNSLKVEIREVVLEDEGTYVCLARNLQGNASASMDFTAAPSSRVLEGQAVNLTCWVSSDSSALPNFTWYRNGQRLAEASAASLVFQQVASTDAGLYYCKATTERTSRSSAAVSLDVLYPPRGPQVTLFLETQRGRLAIFQCSVESNPPAQLDLYKGDELVASSDPGSSPSQRVSVTTSPNALRAEIRDVTLSDEGSYRFVATNAHGTVSHRLYFRVQTARVLVVPSTEVTEGDDVSLTCDLMGDPLEDTIYSWYKNSKQIQESSDNFLALPHISSEAMGSYHCKAHSPTGASTSISPSISLRVFYPPREPVLTSFLETSEGQLGILQCTVDSNPPAKLALFKGDVLVASTAQPQPAAPPQLSASSSLNSLRVKIHAVVMEDEGEYVCLASNSLCPSFVSLPPSASAARVWISPSPDVREGDAVNLTCALARSGRGALSYTWYKDNAWFSGGPAPSLAFPRVASTDAASYRCAVQTPEGTRSSSPSTLNVLYPPRNLRLKAFLETGEGPAVILACAVESNPPAELTLRRAGEVLAASPARGGAGRPEPNALRLELGTAVAAAAEGEYECRARSPLGSSRTSLHLRLQTVRVVVQPAAEVPEGTSVTLTCEAPGARPGTVYAWYKNTRWLAEGPAATLALAAASPADAGAYSCQAGAGQSGRRALPAALRVLYGPRDLSLTAFLESPGGQRAILHCTVDSYPPSAITLRRGSDPAPVASTQGASDPRLSVQASPNSLRVELRAVAPEDEGPYVCSASNGYGAASTSVRLVAERECPRGTAASSSASGPGMGTGSGIAANGRWLQEGPAGSLVFSRVSSADAGSYRCQASGTRGSAASAPASLSVTYAPRGLSIRTFLENRGGQVGIVVCTAESHPRAALALYRRGHLLASSRATATAAGQRLRAFASYNTLRLEIRGLGPEDAAEYTCVAHNAAGNATASAYFDDPRWGTGTPFLSSGEIPARRPWAPACWRAGGRHETASGKGLVLQAPGLAPRFAAPRSFLCHALISDPGLLDSFLPTSPILRSRELPQLPRLTAAHETCIGQWLEKDFSGAAGNNSYQSPQELSSVALVRGCRSSPRRCLDAQVWMGV</sequence>
<dbReference type="PANTHER" id="PTHR47243:SF1">
    <property type="entry name" value="SIALOADHESIN"/>
    <property type="match status" value="1"/>
</dbReference>
<protein>
    <submittedName>
        <fullName evidence="8">Sialic acid binding Ig like lectin 1</fullName>
    </submittedName>
</protein>
<evidence type="ECO:0000256" key="4">
    <source>
        <dbReference type="ARBA" id="ARBA00023136"/>
    </source>
</evidence>
<keyword evidence="4" id="KW-0472">Membrane</keyword>
<dbReference type="FunFam" id="2.60.40.10:FF:000921">
    <property type="entry name" value="sialoadhesin isoform X1"/>
    <property type="match status" value="2"/>
</dbReference>
<dbReference type="InterPro" id="IPR013783">
    <property type="entry name" value="Ig-like_fold"/>
</dbReference>
<feature type="domain" description="Ig-like" evidence="7">
    <location>
        <begin position="952"/>
        <end position="1037"/>
    </location>
</feature>
<dbReference type="SMART" id="SM00406">
    <property type="entry name" value="IGv"/>
    <property type="match status" value="4"/>
</dbReference>
<dbReference type="SMART" id="SM00408">
    <property type="entry name" value="IGc2"/>
    <property type="match status" value="14"/>
</dbReference>
<dbReference type="CDD" id="cd00096">
    <property type="entry name" value="Ig"/>
    <property type="match status" value="3"/>
</dbReference>
<organism evidence="8 9">
    <name type="scientific">Apteryx owenii</name>
    <name type="common">Little spotted kiwi</name>
    <dbReference type="NCBI Taxonomy" id="8824"/>
    <lineage>
        <taxon>Eukaryota</taxon>
        <taxon>Metazoa</taxon>
        <taxon>Chordata</taxon>
        <taxon>Craniata</taxon>
        <taxon>Vertebrata</taxon>
        <taxon>Euteleostomi</taxon>
        <taxon>Archelosauria</taxon>
        <taxon>Archosauria</taxon>
        <taxon>Dinosauria</taxon>
        <taxon>Saurischia</taxon>
        <taxon>Theropoda</taxon>
        <taxon>Coelurosauria</taxon>
        <taxon>Aves</taxon>
        <taxon>Palaeognathae</taxon>
        <taxon>Apterygiformes</taxon>
        <taxon>Apterygidae</taxon>
        <taxon>Apteryx</taxon>
    </lineage>
</organism>
<evidence type="ECO:0000313" key="9">
    <source>
        <dbReference type="Proteomes" id="UP000694424"/>
    </source>
</evidence>
<feature type="domain" description="Ig-like" evidence="7">
    <location>
        <begin position="1318"/>
        <end position="1413"/>
    </location>
</feature>
<feature type="domain" description="Ig-like" evidence="7">
    <location>
        <begin position="1040"/>
        <end position="1133"/>
    </location>
</feature>
<keyword evidence="3" id="KW-1133">Transmembrane helix</keyword>
<dbReference type="Proteomes" id="UP000694424">
    <property type="component" value="Unplaced"/>
</dbReference>
<dbReference type="Pfam" id="PF08205">
    <property type="entry name" value="C2-set_2"/>
    <property type="match status" value="1"/>
</dbReference>
<dbReference type="Gene3D" id="2.60.40.10">
    <property type="entry name" value="Immunoglobulins"/>
    <property type="match status" value="17"/>
</dbReference>
<dbReference type="SUPFAM" id="SSF48726">
    <property type="entry name" value="Immunoglobulin"/>
    <property type="match status" value="17"/>
</dbReference>
<dbReference type="InterPro" id="IPR036179">
    <property type="entry name" value="Ig-like_dom_sf"/>
</dbReference>
<evidence type="ECO:0000313" key="8">
    <source>
        <dbReference type="Ensembl" id="ENSAOWP00000014347.1"/>
    </source>
</evidence>
<evidence type="ECO:0000256" key="1">
    <source>
        <dbReference type="ARBA" id="ARBA00004167"/>
    </source>
</evidence>
<evidence type="ECO:0000256" key="2">
    <source>
        <dbReference type="ARBA" id="ARBA00022692"/>
    </source>
</evidence>
<name>A0A8B9PNN2_APTOW</name>
<accession>A0A8B9PNN2</accession>
<feature type="domain" description="Ig-like" evidence="7">
    <location>
        <begin position="406"/>
        <end position="494"/>
    </location>
</feature>
<reference evidence="8" key="2">
    <citation type="submission" date="2025-09" db="UniProtKB">
        <authorList>
            <consortium name="Ensembl"/>
        </authorList>
    </citation>
    <scope>IDENTIFICATION</scope>
</reference>
<feature type="domain" description="Ig-like" evidence="7">
    <location>
        <begin position="1231"/>
        <end position="1309"/>
    </location>
</feature>
<dbReference type="Pfam" id="PF07686">
    <property type="entry name" value="V-set"/>
    <property type="match status" value="1"/>
</dbReference>
<feature type="region of interest" description="Disordered" evidence="6">
    <location>
        <begin position="1348"/>
        <end position="1375"/>
    </location>
</feature>
<dbReference type="InterPro" id="IPR003599">
    <property type="entry name" value="Ig_sub"/>
</dbReference>
<dbReference type="Pfam" id="PF13895">
    <property type="entry name" value="Ig_2"/>
    <property type="match status" value="6"/>
</dbReference>
<feature type="domain" description="Ig-like" evidence="7">
    <location>
        <begin position="864"/>
        <end position="945"/>
    </location>
</feature>
<dbReference type="Pfam" id="PF13927">
    <property type="entry name" value="Ig_3"/>
    <property type="match status" value="4"/>
</dbReference>
<feature type="domain" description="Ig-like" evidence="7">
    <location>
        <begin position="638"/>
        <end position="758"/>
    </location>
</feature>
<feature type="domain" description="Ig-like" evidence="7">
    <location>
        <begin position="1482"/>
        <end position="1587"/>
    </location>
</feature>
<evidence type="ECO:0000256" key="6">
    <source>
        <dbReference type="SAM" id="MobiDB-lite"/>
    </source>
</evidence>